<accession>A0A5J9TWW5</accession>
<gene>
    <name evidence="2" type="ORF">EJB05_39387</name>
</gene>
<feature type="region of interest" description="Disordered" evidence="1">
    <location>
        <begin position="1"/>
        <end position="24"/>
    </location>
</feature>
<reference evidence="2 3" key="1">
    <citation type="journal article" date="2019" name="Sci. Rep.">
        <title>A high-quality genome of Eragrostis curvula grass provides insights into Poaceae evolution and supports new strategies to enhance forage quality.</title>
        <authorList>
            <person name="Carballo J."/>
            <person name="Santos B.A.C.M."/>
            <person name="Zappacosta D."/>
            <person name="Garbus I."/>
            <person name="Selva J.P."/>
            <person name="Gallo C.A."/>
            <person name="Diaz A."/>
            <person name="Albertini E."/>
            <person name="Caccamo M."/>
            <person name="Echenique V."/>
        </authorList>
    </citation>
    <scope>NUCLEOTIDE SEQUENCE [LARGE SCALE GENOMIC DNA]</scope>
    <source>
        <strain evidence="3">cv. Victoria</strain>
        <tissue evidence="2">Leaf</tissue>
    </source>
</reference>
<dbReference type="PANTHER" id="PTHR36478">
    <property type="entry name" value="OS04G0614237 PROTEIN-RELATED"/>
    <property type="match status" value="1"/>
</dbReference>
<evidence type="ECO:0000256" key="1">
    <source>
        <dbReference type="SAM" id="MobiDB-lite"/>
    </source>
</evidence>
<name>A0A5J9TWW5_9POAL</name>
<dbReference type="Gramene" id="TVU15846">
    <property type="protein sequence ID" value="TVU15846"/>
    <property type="gene ID" value="EJB05_39387"/>
</dbReference>
<dbReference type="OrthoDB" id="671735at2759"/>
<dbReference type="PANTHER" id="PTHR36478:SF23">
    <property type="match status" value="1"/>
</dbReference>
<dbReference type="AlphaFoldDB" id="A0A5J9TWW5"/>
<proteinExistence type="predicted"/>
<comment type="caution">
    <text evidence="2">The sequence shown here is derived from an EMBL/GenBank/DDBJ whole genome shotgun (WGS) entry which is preliminary data.</text>
</comment>
<organism evidence="2 3">
    <name type="scientific">Eragrostis curvula</name>
    <name type="common">weeping love grass</name>
    <dbReference type="NCBI Taxonomy" id="38414"/>
    <lineage>
        <taxon>Eukaryota</taxon>
        <taxon>Viridiplantae</taxon>
        <taxon>Streptophyta</taxon>
        <taxon>Embryophyta</taxon>
        <taxon>Tracheophyta</taxon>
        <taxon>Spermatophyta</taxon>
        <taxon>Magnoliopsida</taxon>
        <taxon>Liliopsida</taxon>
        <taxon>Poales</taxon>
        <taxon>Poaceae</taxon>
        <taxon>PACMAD clade</taxon>
        <taxon>Chloridoideae</taxon>
        <taxon>Eragrostideae</taxon>
        <taxon>Eragrostidinae</taxon>
        <taxon>Eragrostis</taxon>
    </lineage>
</organism>
<dbReference type="Proteomes" id="UP000324897">
    <property type="component" value="Unassembled WGS sequence"/>
</dbReference>
<feature type="non-terminal residue" evidence="2">
    <location>
        <position position="270"/>
    </location>
</feature>
<feature type="non-terminal residue" evidence="2">
    <location>
        <position position="1"/>
    </location>
</feature>
<sequence length="270" mass="29376">MVVSGEDEGAVAVSGGGEGAVGVSGGTEQAVVPVSYGGKPAVAVSGVGDRTVEGSSKGNEQKRAPLDSLEYPCTMRLRLRRLLAYLRGHSQLGGLRRARTYVLDSVSLYASSQEARSLFQFLDDFRAINSFADGDGTTVAATASHLRSWFLPLHKHPILDKYPCFATLVADFISNRPDHARAFLDWQLVRNKAAAIAKDLASKTPELKDKLHLPRARNSLYDVVTVGSSFRRRHAVKNLSRKQSTDLAQFYLQAKKRLPSSTQGAIPDYS</sequence>
<protein>
    <submittedName>
        <fullName evidence="2">Uncharacterized protein</fullName>
    </submittedName>
</protein>
<keyword evidence="3" id="KW-1185">Reference proteome</keyword>
<evidence type="ECO:0000313" key="2">
    <source>
        <dbReference type="EMBL" id="TVU15846.1"/>
    </source>
</evidence>
<dbReference type="EMBL" id="RWGY01000031">
    <property type="protein sequence ID" value="TVU15846.1"/>
    <property type="molecule type" value="Genomic_DNA"/>
</dbReference>
<feature type="compositionally biased region" description="Gly residues" evidence="1">
    <location>
        <begin position="14"/>
        <end position="24"/>
    </location>
</feature>
<evidence type="ECO:0000313" key="3">
    <source>
        <dbReference type="Proteomes" id="UP000324897"/>
    </source>
</evidence>